<reference evidence="2 3" key="1">
    <citation type="journal article" date="2010" name="Nature">
        <title>The Ectocarpus genome and the independent evolution of multicellularity in brown algae.</title>
        <authorList>
            <person name="Cock J.M."/>
            <person name="Sterck L."/>
            <person name="Rouze P."/>
            <person name="Scornet D."/>
            <person name="Allen A.E."/>
            <person name="Amoutzias G."/>
            <person name="Anthouard V."/>
            <person name="Artiguenave F."/>
            <person name="Aury J.M."/>
            <person name="Badger J.H."/>
            <person name="Beszteri B."/>
            <person name="Billiau K."/>
            <person name="Bonnet E."/>
            <person name="Bothwell J.H."/>
            <person name="Bowler C."/>
            <person name="Boyen C."/>
            <person name="Brownlee C."/>
            <person name="Carrano C.J."/>
            <person name="Charrier B."/>
            <person name="Cho G.Y."/>
            <person name="Coelho S.M."/>
            <person name="Collen J."/>
            <person name="Corre E."/>
            <person name="Da Silva C."/>
            <person name="Delage L."/>
            <person name="Delaroque N."/>
            <person name="Dittami S.M."/>
            <person name="Doulbeau S."/>
            <person name="Elias M."/>
            <person name="Farnham G."/>
            <person name="Gachon C.M."/>
            <person name="Gschloessl B."/>
            <person name="Heesch S."/>
            <person name="Jabbari K."/>
            <person name="Jubin C."/>
            <person name="Kawai H."/>
            <person name="Kimura K."/>
            <person name="Kloareg B."/>
            <person name="Kupper F.C."/>
            <person name="Lang D."/>
            <person name="Le Bail A."/>
            <person name="Leblanc C."/>
            <person name="Lerouge P."/>
            <person name="Lohr M."/>
            <person name="Lopez P.J."/>
            <person name="Martens C."/>
            <person name="Maumus F."/>
            <person name="Michel G."/>
            <person name="Miranda-Saavedra D."/>
            <person name="Morales J."/>
            <person name="Moreau H."/>
            <person name="Motomura T."/>
            <person name="Nagasato C."/>
            <person name="Napoli C.A."/>
            <person name="Nelson D.R."/>
            <person name="Nyvall-Collen P."/>
            <person name="Peters A.F."/>
            <person name="Pommier C."/>
            <person name="Potin P."/>
            <person name="Poulain J."/>
            <person name="Quesneville H."/>
            <person name="Read B."/>
            <person name="Rensing S.A."/>
            <person name="Ritter A."/>
            <person name="Rousvoal S."/>
            <person name="Samanta M."/>
            <person name="Samson G."/>
            <person name="Schroeder D.C."/>
            <person name="Segurens B."/>
            <person name="Strittmatter M."/>
            <person name="Tonon T."/>
            <person name="Tregear J.W."/>
            <person name="Valentin K."/>
            <person name="von Dassow P."/>
            <person name="Yamagishi T."/>
            <person name="Van de Peer Y."/>
            <person name="Wincker P."/>
        </authorList>
    </citation>
    <scope>NUCLEOTIDE SEQUENCE [LARGE SCALE GENOMIC DNA]</scope>
    <source>
        <strain evidence="3">Ec32 / CCAP1310/4</strain>
    </source>
</reference>
<accession>D7FS09</accession>
<keyword evidence="3" id="KW-1185">Reference proteome</keyword>
<gene>
    <name evidence="2" type="ORF">Esi_0226_0027</name>
</gene>
<protein>
    <submittedName>
        <fullName evidence="2">Uncharacterized protein</fullName>
    </submittedName>
</protein>
<evidence type="ECO:0000313" key="3">
    <source>
        <dbReference type="Proteomes" id="UP000002630"/>
    </source>
</evidence>
<evidence type="ECO:0000256" key="1">
    <source>
        <dbReference type="SAM" id="MobiDB-lite"/>
    </source>
</evidence>
<name>D7FS09_ECTSI</name>
<dbReference type="AlphaFoldDB" id="D7FS09"/>
<proteinExistence type="predicted"/>
<organism evidence="2 3">
    <name type="scientific">Ectocarpus siliculosus</name>
    <name type="common">Brown alga</name>
    <name type="synonym">Conferva siliculosa</name>
    <dbReference type="NCBI Taxonomy" id="2880"/>
    <lineage>
        <taxon>Eukaryota</taxon>
        <taxon>Sar</taxon>
        <taxon>Stramenopiles</taxon>
        <taxon>Ochrophyta</taxon>
        <taxon>PX clade</taxon>
        <taxon>Phaeophyceae</taxon>
        <taxon>Ectocarpales</taxon>
        <taxon>Ectocarpaceae</taxon>
        <taxon>Ectocarpus</taxon>
    </lineage>
</organism>
<dbReference type="InParanoid" id="D7FS09"/>
<dbReference type="EMBL" id="FN648405">
    <property type="protein sequence ID" value="CBJ30950.1"/>
    <property type="molecule type" value="Genomic_DNA"/>
</dbReference>
<feature type="region of interest" description="Disordered" evidence="1">
    <location>
        <begin position="183"/>
        <end position="204"/>
    </location>
</feature>
<sequence length="204" mass="22318">MRSVGSRLCARGDKERRARVYVPGCGSTHTLGFFPCPKEAGGNLLGKPKIVERLIARRFFKRKSKDPDSYAFLKTSGHKKLYAESVLTLNEAAAAKSGDAGPFLMPMCLPAPEPEVGRLERDRANILEGVRKGYHHAHLLLRRTAPEHPTATMDGRQAALTAFPDSILSEEMDPVVREVLQRSAAAAASTNGARQQQQQQPLSS</sequence>
<dbReference type="OrthoDB" id="45309at2759"/>
<dbReference type="Proteomes" id="UP000002630">
    <property type="component" value="Linkage Group LG26"/>
</dbReference>
<dbReference type="EMBL" id="FN649751">
    <property type="protein sequence ID" value="CBJ30950.1"/>
    <property type="molecule type" value="Genomic_DNA"/>
</dbReference>
<evidence type="ECO:0000313" key="2">
    <source>
        <dbReference type="EMBL" id="CBJ30950.1"/>
    </source>
</evidence>